<protein>
    <recommendedName>
        <fullName evidence="1">Integrase core domain-containing protein</fullName>
    </recommendedName>
</protein>
<reference evidence="2 3" key="1">
    <citation type="journal article" date="2013" name="Nature">
        <title>Insights into bilaterian evolution from three spiralian genomes.</title>
        <authorList>
            <person name="Simakov O."/>
            <person name="Marletaz F."/>
            <person name="Cho S.J."/>
            <person name="Edsinger-Gonzales E."/>
            <person name="Havlak P."/>
            <person name="Hellsten U."/>
            <person name="Kuo D.H."/>
            <person name="Larsson T."/>
            <person name="Lv J."/>
            <person name="Arendt D."/>
            <person name="Savage R."/>
            <person name="Osoegawa K."/>
            <person name="de Jong P."/>
            <person name="Grimwood J."/>
            <person name="Chapman J.A."/>
            <person name="Shapiro H."/>
            <person name="Aerts A."/>
            <person name="Otillar R.P."/>
            <person name="Terry A.Y."/>
            <person name="Boore J.L."/>
            <person name="Grigoriev I.V."/>
            <person name="Lindberg D.R."/>
            <person name="Seaver E.C."/>
            <person name="Weisblat D.A."/>
            <person name="Putnam N.H."/>
            <person name="Rokhsar D.S."/>
        </authorList>
    </citation>
    <scope>NUCLEOTIDE SEQUENCE [LARGE SCALE GENOMIC DNA]</scope>
</reference>
<dbReference type="OrthoDB" id="6149502at2759"/>
<name>V4C9Q5_LOTGI</name>
<dbReference type="Proteomes" id="UP000030746">
    <property type="component" value="Unassembled WGS sequence"/>
</dbReference>
<keyword evidence="3" id="KW-1185">Reference proteome</keyword>
<evidence type="ECO:0000313" key="3">
    <source>
        <dbReference type="Proteomes" id="UP000030746"/>
    </source>
</evidence>
<feature type="domain" description="Integrase core" evidence="1">
    <location>
        <begin position="1"/>
        <end position="59"/>
    </location>
</feature>
<dbReference type="AlphaFoldDB" id="V4C9Q5"/>
<dbReference type="InterPro" id="IPR058913">
    <property type="entry name" value="Integrase_dom_put"/>
</dbReference>
<evidence type="ECO:0000313" key="2">
    <source>
        <dbReference type="EMBL" id="ESO98489.1"/>
    </source>
</evidence>
<dbReference type="EMBL" id="KB201253">
    <property type="protein sequence ID" value="ESO98489.1"/>
    <property type="molecule type" value="Genomic_DNA"/>
</dbReference>
<dbReference type="Pfam" id="PF24764">
    <property type="entry name" value="rva_4"/>
    <property type="match status" value="1"/>
</dbReference>
<gene>
    <name evidence="2" type="ORF">LOTGIDRAFT_174258</name>
</gene>
<sequence length="137" mass="15910">MEEENILQPTNEVHLEALHYVFIPRIQNHLDEFREAFIRRPLRTANQKTPLQMWIEGQIIDPFESLTESDVLLYGISQEGLMTSSDELHGVCVTEASLSEENRQELSRQIDPLSYSHNHGIELFLSTVNFILEKLVF</sequence>
<organism evidence="2 3">
    <name type="scientific">Lottia gigantea</name>
    <name type="common">Giant owl limpet</name>
    <dbReference type="NCBI Taxonomy" id="225164"/>
    <lineage>
        <taxon>Eukaryota</taxon>
        <taxon>Metazoa</taxon>
        <taxon>Spiralia</taxon>
        <taxon>Lophotrochozoa</taxon>
        <taxon>Mollusca</taxon>
        <taxon>Gastropoda</taxon>
        <taxon>Patellogastropoda</taxon>
        <taxon>Lottioidea</taxon>
        <taxon>Lottiidae</taxon>
        <taxon>Lottia</taxon>
    </lineage>
</organism>
<dbReference type="CTD" id="20242672"/>
<proteinExistence type="predicted"/>
<accession>V4C9Q5</accession>
<dbReference type="GeneID" id="20242672"/>
<dbReference type="HOGENOM" id="CLU_1708653_0_0_1"/>
<dbReference type="KEGG" id="lgi:LOTGIDRAFT_174258"/>
<dbReference type="RefSeq" id="XP_009050835.1">
    <property type="nucleotide sequence ID" value="XM_009052587.1"/>
</dbReference>
<evidence type="ECO:0000259" key="1">
    <source>
        <dbReference type="Pfam" id="PF24764"/>
    </source>
</evidence>
<dbReference type="OMA" id="IPRISHC"/>